<evidence type="ECO:0000256" key="1">
    <source>
        <dbReference type="SAM" id="Phobius"/>
    </source>
</evidence>
<reference evidence="4" key="1">
    <citation type="submission" date="2024-06" db="EMBL/GenBank/DDBJ databases">
        <title>Multi-omics analyses provide insights into the biosynthesis of the anticancer antibiotic pleurotin in Hohenbuehelia grisea.</title>
        <authorList>
            <person name="Weaver J.A."/>
            <person name="Alberti F."/>
        </authorList>
    </citation>
    <scope>NUCLEOTIDE SEQUENCE [LARGE SCALE GENOMIC DNA]</scope>
    <source>
        <strain evidence="4">T-177</strain>
    </source>
</reference>
<keyword evidence="1" id="KW-0472">Membrane</keyword>
<evidence type="ECO:0000313" key="4">
    <source>
        <dbReference type="Proteomes" id="UP001556367"/>
    </source>
</evidence>
<feature type="transmembrane region" description="Helical" evidence="1">
    <location>
        <begin position="45"/>
        <end position="64"/>
    </location>
</feature>
<dbReference type="EMBL" id="JASNQZ010000012">
    <property type="protein sequence ID" value="KAL0949034.1"/>
    <property type="molecule type" value="Genomic_DNA"/>
</dbReference>
<keyword evidence="1" id="KW-0812">Transmembrane</keyword>
<evidence type="ECO:0000313" key="3">
    <source>
        <dbReference type="EMBL" id="KAL0949034.1"/>
    </source>
</evidence>
<dbReference type="InterPro" id="IPR045340">
    <property type="entry name" value="DUF6533"/>
</dbReference>
<feature type="transmembrane region" description="Helical" evidence="1">
    <location>
        <begin position="164"/>
        <end position="184"/>
    </location>
</feature>
<dbReference type="Proteomes" id="UP001556367">
    <property type="component" value="Unassembled WGS sequence"/>
</dbReference>
<organism evidence="3 4">
    <name type="scientific">Hohenbuehelia grisea</name>
    <dbReference type="NCBI Taxonomy" id="104357"/>
    <lineage>
        <taxon>Eukaryota</taxon>
        <taxon>Fungi</taxon>
        <taxon>Dikarya</taxon>
        <taxon>Basidiomycota</taxon>
        <taxon>Agaricomycotina</taxon>
        <taxon>Agaricomycetes</taxon>
        <taxon>Agaricomycetidae</taxon>
        <taxon>Agaricales</taxon>
        <taxon>Pleurotineae</taxon>
        <taxon>Pleurotaceae</taxon>
        <taxon>Hohenbuehelia</taxon>
    </lineage>
</organism>
<keyword evidence="4" id="KW-1185">Reference proteome</keyword>
<protein>
    <recommendedName>
        <fullName evidence="2">DUF6533 domain-containing protein</fullName>
    </recommendedName>
</protein>
<name>A0ABR3J0C6_9AGAR</name>
<proteinExistence type="predicted"/>
<accession>A0ABR3J0C6</accession>
<gene>
    <name evidence="3" type="ORF">HGRIS_009128</name>
</gene>
<feature type="domain" description="DUF6533" evidence="2">
    <location>
        <begin position="22"/>
        <end position="58"/>
    </location>
</feature>
<sequence length="226" mass="25139">MSSSSPNIPLVGSGLIRHFYSYNIYDHLLTLSDELQYIWYSPWSIPKVLFFFTRYLPFATLVMSRDFLPQISPQLCNKLDKASTLLLPINIGIAEIIMSYRVWALWGRPASLGIALALIFTALAIVSGTSTLKYMPTRAYYVAHGVPGMSNCLITTTTKGNSTSFAFLVAYEALTFGLTIAKGFRCAVFRPFRMRSPASSIMQTMITDGVIYFATLLSLSSQPFCS</sequence>
<evidence type="ECO:0000259" key="2">
    <source>
        <dbReference type="Pfam" id="PF20151"/>
    </source>
</evidence>
<dbReference type="Pfam" id="PF20151">
    <property type="entry name" value="DUF6533"/>
    <property type="match status" value="1"/>
</dbReference>
<keyword evidence="1" id="KW-1133">Transmembrane helix</keyword>
<feature type="transmembrane region" description="Helical" evidence="1">
    <location>
        <begin position="112"/>
        <end position="132"/>
    </location>
</feature>
<comment type="caution">
    <text evidence="3">The sequence shown here is derived from an EMBL/GenBank/DDBJ whole genome shotgun (WGS) entry which is preliminary data.</text>
</comment>